<name>A0A1H4PIE9_STRMJ</name>
<evidence type="ECO:0000313" key="2">
    <source>
        <dbReference type="EMBL" id="SEC07195.1"/>
    </source>
</evidence>
<dbReference type="InterPro" id="IPR036291">
    <property type="entry name" value="NAD(P)-bd_dom_sf"/>
</dbReference>
<dbReference type="Pfam" id="PF13460">
    <property type="entry name" value="NAD_binding_10"/>
    <property type="match status" value="1"/>
</dbReference>
<dbReference type="PANTHER" id="PTHR43162:SF1">
    <property type="entry name" value="PRESTALK A DIFFERENTIATION PROTEIN A"/>
    <property type="match status" value="1"/>
</dbReference>
<gene>
    <name evidence="2" type="ORF">SAMN04490356_2785</name>
</gene>
<dbReference type="SUPFAM" id="SSF51735">
    <property type="entry name" value="NAD(P)-binding Rossmann-fold domains"/>
    <property type="match status" value="1"/>
</dbReference>
<evidence type="ECO:0000313" key="3">
    <source>
        <dbReference type="Proteomes" id="UP000198609"/>
    </source>
</evidence>
<dbReference type="Gene3D" id="3.40.50.720">
    <property type="entry name" value="NAD(P)-binding Rossmann-like Domain"/>
    <property type="match status" value="1"/>
</dbReference>
<proteinExistence type="predicted"/>
<feature type="domain" description="NAD(P)-binding" evidence="1">
    <location>
        <begin position="7"/>
        <end position="135"/>
    </location>
</feature>
<evidence type="ECO:0000259" key="1">
    <source>
        <dbReference type="Pfam" id="PF13460"/>
    </source>
</evidence>
<protein>
    <submittedName>
        <fullName evidence="2">Uncharacterized conserved protein YbjT, contains NAD(P)-binding and DUF2867 domains</fullName>
    </submittedName>
</protein>
<reference evidence="3" key="1">
    <citation type="submission" date="2016-10" db="EMBL/GenBank/DDBJ databases">
        <authorList>
            <person name="Varghese N."/>
            <person name="Submissions S."/>
        </authorList>
    </citation>
    <scope>NUCLEOTIDE SEQUENCE [LARGE SCALE GENOMIC DNA]</scope>
    <source>
        <strain evidence="3">DSM 40318</strain>
    </source>
</reference>
<keyword evidence="3" id="KW-1185">Reference proteome</keyword>
<sequence length="278" mass="29733">MTILITGSRGGIGAGLLHRLSASGHDVRAASRAPEQADPPPGVTAVALDLADATTFAPALAGVTDVFLYAEPTGIEEFLDAAISAGVRRMVLLSSDSVNLRNAEHNALARHHLLVERALRAAPLTSTVLRPGGFATMTLGWAESIRADRPVEQAYPEACLDVIHPHDIIDVAEASLTSHTLDGETISLGGPEVLSFRDQARILGDLLNREIELRAPAPEQAAAHLSTHVPAPLVAAVLDYWAQMSDRRIEASRSAERITGRPGRTFRQWATENLASFR</sequence>
<dbReference type="InterPro" id="IPR051604">
    <property type="entry name" value="Ergot_Alk_Oxidoreductase"/>
</dbReference>
<dbReference type="AlphaFoldDB" id="A0A1H4PIE9"/>
<dbReference type="RefSeq" id="WP_093462518.1">
    <property type="nucleotide sequence ID" value="NZ_FNST01000002.1"/>
</dbReference>
<dbReference type="InterPro" id="IPR016040">
    <property type="entry name" value="NAD(P)-bd_dom"/>
</dbReference>
<organism evidence="2 3">
    <name type="scientific">Streptomyces melanosporofaciens</name>
    <dbReference type="NCBI Taxonomy" id="67327"/>
    <lineage>
        <taxon>Bacteria</taxon>
        <taxon>Bacillati</taxon>
        <taxon>Actinomycetota</taxon>
        <taxon>Actinomycetes</taxon>
        <taxon>Kitasatosporales</taxon>
        <taxon>Streptomycetaceae</taxon>
        <taxon>Streptomyces</taxon>
        <taxon>Streptomyces violaceusniger group</taxon>
    </lineage>
</organism>
<dbReference type="Proteomes" id="UP000198609">
    <property type="component" value="Unassembled WGS sequence"/>
</dbReference>
<dbReference type="PANTHER" id="PTHR43162">
    <property type="match status" value="1"/>
</dbReference>
<accession>A0A1H4PIE9</accession>
<dbReference type="EMBL" id="FNST01000002">
    <property type="protein sequence ID" value="SEC07195.1"/>
    <property type="molecule type" value="Genomic_DNA"/>
</dbReference>